<feature type="transmembrane region" description="Helical" evidence="5">
    <location>
        <begin position="100"/>
        <end position="119"/>
    </location>
</feature>
<dbReference type="Proteomes" id="UP000789342">
    <property type="component" value="Unassembled WGS sequence"/>
</dbReference>
<evidence type="ECO:0000256" key="5">
    <source>
        <dbReference type="RuleBase" id="RU362022"/>
    </source>
</evidence>
<feature type="transmembrane region" description="Helical" evidence="5">
    <location>
        <begin position="182"/>
        <end position="201"/>
    </location>
</feature>
<comment type="caution">
    <text evidence="6">The sequence shown here is derived from an EMBL/GenBank/DDBJ whole genome shotgun (WGS) entry which is preliminary data.</text>
</comment>
<keyword evidence="2 5" id="KW-0812">Transmembrane</keyword>
<comment type="catalytic activity">
    <reaction evidence="5">
        <text>[protein]-C-terminal S-[(2E,6E)-farnesyl]-L-cysteine + S-adenosyl-L-methionine = [protein]-C-terminal S-[(2E,6E)-farnesyl]-L-cysteine methyl ester + S-adenosyl-L-homocysteine</text>
        <dbReference type="Rhea" id="RHEA:21672"/>
        <dbReference type="Rhea" id="RHEA-COMP:12125"/>
        <dbReference type="Rhea" id="RHEA-COMP:12126"/>
        <dbReference type="ChEBI" id="CHEBI:57856"/>
        <dbReference type="ChEBI" id="CHEBI:59789"/>
        <dbReference type="ChEBI" id="CHEBI:90510"/>
        <dbReference type="ChEBI" id="CHEBI:90511"/>
        <dbReference type="EC" id="2.1.1.100"/>
    </reaction>
</comment>
<organism evidence="6 7">
    <name type="scientific">Acaulospora morrowiae</name>
    <dbReference type="NCBI Taxonomy" id="94023"/>
    <lineage>
        <taxon>Eukaryota</taxon>
        <taxon>Fungi</taxon>
        <taxon>Fungi incertae sedis</taxon>
        <taxon>Mucoromycota</taxon>
        <taxon>Glomeromycotina</taxon>
        <taxon>Glomeromycetes</taxon>
        <taxon>Diversisporales</taxon>
        <taxon>Acaulosporaceae</taxon>
        <taxon>Acaulospora</taxon>
    </lineage>
</organism>
<dbReference type="OrthoDB" id="422086at2759"/>
<feature type="transmembrane region" description="Helical" evidence="5">
    <location>
        <begin position="216"/>
        <end position="236"/>
    </location>
</feature>
<dbReference type="PANTHER" id="PTHR12714">
    <property type="entry name" value="PROTEIN-S ISOPRENYLCYSTEINE O-METHYLTRANSFERASE"/>
    <property type="match status" value="1"/>
</dbReference>
<keyword evidence="4 5" id="KW-0472">Membrane</keyword>
<dbReference type="InterPro" id="IPR007269">
    <property type="entry name" value="ICMT_MeTrfase"/>
</dbReference>
<evidence type="ECO:0000256" key="4">
    <source>
        <dbReference type="ARBA" id="ARBA00023136"/>
    </source>
</evidence>
<keyword evidence="5" id="KW-0256">Endoplasmic reticulum</keyword>
<name>A0A9N9DJY3_9GLOM</name>
<proteinExistence type="inferred from homology"/>
<gene>
    <name evidence="6" type="ORF">AMORRO_LOCUS9594</name>
</gene>
<evidence type="ECO:0000256" key="3">
    <source>
        <dbReference type="ARBA" id="ARBA00022989"/>
    </source>
</evidence>
<dbReference type="PANTHER" id="PTHR12714:SF9">
    <property type="entry name" value="PROTEIN-S-ISOPRENYLCYSTEINE O-METHYLTRANSFERASE"/>
    <property type="match status" value="1"/>
</dbReference>
<dbReference type="GO" id="GO:0004671">
    <property type="term" value="F:protein C-terminal S-isoprenylcysteine carboxyl O-methyltransferase activity"/>
    <property type="evidence" value="ECO:0007669"/>
    <property type="project" value="UniProtKB-EC"/>
</dbReference>
<evidence type="ECO:0000256" key="1">
    <source>
        <dbReference type="ARBA" id="ARBA00004141"/>
    </source>
</evidence>
<dbReference type="GO" id="GO:0032259">
    <property type="term" value="P:methylation"/>
    <property type="evidence" value="ECO:0007669"/>
    <property type="project" value="UniProtKB-KW"/>
</dbReference>
<comment type="subcellular location">
    <subcellularLocation>
        <location evidence="5">Endoplasmic reticulum membrane</location>
        <topology evidence="5">Multi-pass membrane protein</topology>
    </subcellularLocation>
    <subcellularLocation>
        <location evidence="1">Membrane</location>
        <topology evidence="1">Multi-pass membrane protein</topology>
    </subcellularLocation>
</comment>
<keyword evidence="5" id="KW-0949">S-adenosyl-L-methionine</keyword>
<dbReference type="AlphaFoldDB" id="A0A9N9DJY3"/>
<keyword evidence="7" id="KW-1185">Reference proteome</keyword>
<protein>
    <recommendedName>
        <fullName evidence="5">Protein-S-isoprenylcysteine O-methyltransferase</fullName>
        <ecNumber evidence="5">2.1.1.100</ecNumber>
    </recommendedName>
</protein>
<keyword evidence="3 5" id="KW-1133">Transmembrane helix</keyword>
<evidence type="ECO:0000256" key="2">
    <source>
        <dbReference type="ARBA" id="ARBA00022692"/>
    </source>
</evidence>
<evidence type="ECO:0000313" key="6">
    <source>
        <dbReference type="EMBL" id="CAG8642780.1"/>
    </source>
</evidence>
<dbReference type="Pfam" id="PF04140">
    <property type="entry name" value="ICMT"/>
    <property type="match status" value="1"/>
</dbReference>
<dbReference type="EMBL" id="CAJVPV010009567">
    <property type="protein sequence ID" value="CAG8642780.1"/>
    <property type="molecule type" value="Genomic_DNA"/>
</dbReference>
<feature type="transmembrane region" description="Helical" evidence="5">
    <location>
        <begin position="47"/>
        <end position="70"/>
    </location>
</feature>
<reference evidence="6" key="1">
    <citation type="submission" date="2021-06" db="EMBL/GenBank/DDBJ databases">
        <authorList>
            <person name="Kallberg Y."/>
            <person name="Tangrot J."/>
            <person name="Rosling A."/>
        </authorList>
    </citation>
    <scope>NUCLEOTIDE SEQUENCE</scope>
    <source>
        <strain evidence="6">CL551</strain>
    </source>
</reference>
<evidence type="ECO:0000313" key="7">
    <source>
        <dbReference type="Proteomes" id="UP000789342"/>
    </source>
</evidence>
<dbReference type="GO" id="GO:0005789">
    <property type="term" value="C:endoplasmic reticulum membrane"/>
    <property type="evidence" value="ECO:0007669"/>
    <property type="project" value="UniProtKB-SubCell"/>
</dbReference>
<sequence length="266" mass="31701">MSYKRKVYNLLELKIPGMIMSWVLRYINIVVERLSEQKKISKNPCFVFQMFFKIFFFVFESVLAVLALILPDDVTEKSVRFIDKGIFEGSFRHFYMPGNIVAFVLISLWYIVVLLYQSIYYPDVPANEKLPGWLSLDIVVLPLLFLGTMLRISCFKTYDLLFAHELTPRREKKLVTTGPYAYVRHPLHTGFFLIVLGRIYLEWCLKDWYPDWIQKYFWPMVIIDLVLTSTGLHRVMKTEEMTLTRKYGKTWEEYARRTKRLIPMLV</sequence>
<comment type="similarity">
    <text evidence="5">Belongs to the class VI-like SAM-binding methyltransferase superfamily. Isoprenylcysteine carboxyl methyltransferase family.</text>
</comment>
<feature type="transmembrane region" description="Helical" evidence="5">
    <location>
        <begin position="139"/>
        <end position="161"/>
    </location>
</feature>
<keyword evidence="5" id="KW-0808">Transferase</keyword>
<keyword evidence="5" id="KW-0489">Methyltransferase</keyword>
<dbReference type="Gene3D" id="1.20.120.1630">
    <property type="match status" value="1"/>
</dbReference>
<dbReference type="EC" id="2.1.1.100" evidence="5"/>
<accession>A0A9N9DJY3</accession>
<feature type="transmembrane region" description="Helical" evidence="5">
    <location>
        <begin position="7"/>
        <end position="27"/>
    </location>
</feature>